<dbReference type="GeneID" id="4193054"/>
<proteinExistence type="predicted"/>
<evidence type="ECO:0000256" key="1">
    <source>
        <dbReference type="SAM" id="MobiDB-lite"/>
    </source>
</evidence>
<dbReference type="Proteomes" id="UP000001975">
    <property type="component" value="Chromosome"/>
</dbReference>
<dbReference type="HOGENOM" id="CLU_096707_0_0_2"/>
<sequence length="265" mass="28800">MNNNPGDLSESDTIGDDPPARVTDPAIIGDIMDRNRRNGTIALRADAADRYYTYRDFITTSYKSGNVIRYLGGRSGDEILLVPDPLPEPVLAFYGAAQLGIVTRFDKTIQLDHSTEELPRVVLAPSTQEEAYELPPGHNLAVYGDSPTETETTHWETEVWSENPAIHPTSVAPSDIALNADTQTYTHEELITAAVRVVDRVNITPGADVVVRESLMNPHVVVAGLIAPLLAGATIVFPDETTTGEIGVSTDTVPEPKQIDLNSIW</sequence>
<dbReference type="STRING" id="362976.HQ_2642A"/>
<protein>
    <submittedName>
        <fullName evidence="2">Uncharacterized protein</fullName>
    </submittedName>
</protein>
<dbReference type="AlphaFoldDB" id="Q18GZ2"/>
<dbReference type="eggNOG" id="arCOG04770">
    <property type="taxonomic scope" value="Archaea"/>
</dbReference>
<gene>
    <name evidence="2" type="ordered locus">HQ_2642A</name>
</gene>
<dbReference type="RefSeq" id="WP_011571869.1">
    <property type="nucleotide sequence ID" value="NC_008212.1"/>
</dbReference>
<feature type="region of interest" description="Disordered" evidence="1">
    <location>
        <begin position="1"/>
        <end position="22"/>
    </location>
</feature>
<dbReference type="KEGG" id="hwa:HQ_2642A"/>
<evidence type="ECO:0000313" key="3">
    <source>
        <dbReference type="Proteomes" id="UP000001975"/>
    </source>
</evidence>
<evidence type="ECO:0000313" key="2">
    <source>
        <dbReference type="EMBL" id="CAJ52753.1"/>
    </source>
</evidence>
<organism evidence="2 3">
    <name type="scientific">Haloquadratum walsbyi (strain DSM 16790 / HBSQ001)</name>
    <dbReference type="NCBI Taxonomy" id="362976"/>
    <lineage>
        <taxon>Archaea</taxon>
        <taxon>Methanobacteriati</taxon>
        <taxon>Methanobacteriota</taxon>
        <taxon>Stenosarchaea group</taxon>
        <taxon>Halobacteria</taxon>
        <taxon>Halobacteriales</taxon>
        <taxon>Haloferacaceae</taxon>
        <taxon>Haloquadratum</taxon>
    </lineage>
</organism>
<accession>Q18GZ2</accession>
<dbReference type="Gene3D" id="3.40.50.12780">
    <property type="entry name" value="N-terminal domain of ligase-like"/>
    <property type="match status" value="1"/>
</dbReference>
<name>Q18GZ2_HALWD</name>
<dbReference type="SUPFAM" id="SSF56801">
    <property type="entry name" value="Acetyl-CoA synthetase-like"/>
    <property type="match status" value="1"/>
</dbReference>
<reference evidence="2 3" key="1">
    <citation type="journal article" date="2006" name="BMC Genomics">
        <title>The genome of the square archaeon Haloquadratum walsbyi: life at the limits of water activity.</title>
        <authorList>
            <person name="Bolhuis H.H."/>
            <person name="Palm P.P."/>
            <person name="Wende A.W."/>
            <person name="Falb M.M."/>
            <person name="Rampp M.M."/>
            <person name="Rodriguez-Valera F.F."/>
            <person name="Pfeiffer F.F."/>
            <person name="Oesterhelt D.D."/>
        </authorList>
    </citation>
    <scope>NUCLEOTIDE SEQUENCE [LARGE SCALE GENOMIC DNA]</scope>
    <source>
        <strain evidence="3">DSM 16790 / HBSQ001</strain>
    </source>
</reference>
<dbReference type="InterPro" id="IPR042099">
    <property type="entry name" value="ANL_N_sf"/>
</dbReference>
<dbReference type="EMBL" id="AM180088">
    <property type="protein sequence ID" value="CAJ52753.1"/>
    <property type="molecule type" value="Genomic_DNA"/>
</dbReference>
<keyword evidence="3" id="KW-1185">Reference proteome</keyword>